<dbReference type="InterPro" id="IPR016181">
    <property type="entry name" value="Acyl_CoA_acyltransferase"/>
</dbReference>
<evidence type="ECO:0000313" key="5">
    <source>
        <dbReference type="Proteomes" id="UP001557465"/>
    </source>
</evidence>
<evidence type="ECO:0000256" key="1">
    <source>
        <dbReference type="ARBA" id="ARBA00022679"/>
    </source>
</evidence>
<proteinExistence type="predicted"/>
<protein>
    <submittedName>
        <fullName evidence="4">GNAT family N-acetyltransferase</fullName>
        <ecNumber evidence="4">2.3.1.-</ecNumber>
    </submittedName>
</protein>
<sequence>MLLCVVHDDADTAVGYLWCHPDKESQSVFISDFCILPPYRGRGYGRSALVALEAMFAQTEFKELRLRVAADNYGAERLYRSMGYRPTGINMRRPIANSERP</sequence>
<dbReference type="PROSITE" id="PS51186">
    <property type="entry name" value="GNAT"/>
    <property type="match status" value="1"/>
</dbReference>
<keyword evidence="2 4" id="KW-0012">Acyltransferase</keyword>
<dbReference type="PANTHER" id="PTHR42919">
    <property type="entry name" value="N-ALPHA-ACETYLTRANSFERASE"/>
    <property type="match status" value="1"/>
</dbReference>
<dbReference type="Pfam" id="PF00583">
    <property type="entry name" value="Acetyltransf_1"/>
    <property type="match status" value="1"/>
</dbReference>
<dbReference type="Gene3D" id="3.40.630.30">
    <property type="match status" value="1"/>
</dbReference>
<dbReference type="SUPFAM" id="SSF55729">
    <property type="entry name" value="Acyl-CoA N-acyltransferases (Nat)"/>
    <property type="match status" value="1"/>
</dbReference>
<evidence type="ECO:0000313" key="4">
    <source>
        <dbReference type="EMBL" id="MEX1661874.1"/>
    </source>
</evidence>
<dbReference type="PANTHER" id="PTHR42919:SF8">
    <property type="entry name" value="N-ALPHA-ACETYLTRANSFERASE 50"/>
    <property type="match status" value="1"/>
</dbReference>
<dbReference type="RefSeq" id="WP_368391846.1">
    <property type="nucleotide sequence ID" value="NZ_JBFRYC010000004.1"/>
</dbReference>
<accession>A0ABV3TKM2</accession>
<reference evidence="4 5" key="1">
    <citation type="journal article" date="2011" name="Int. J. Syst. Evol. Microbiol.">
        <title>Zhongshania antarctica gen. nov., sp. nov. and Zhongshania guokunii sp. nov., gammaproteobacteria respectively isolated from coastal attached (fast) ice and surface seawater of the Antarctic.</title>
        <authorList>
            <person name="Li H.J."/>
            <person name="Zhang X.Y."/>
            <person name="Chen C.X."/>
            <person name="Zhang Y.J."/>
            <person name="Gao Z.M."/>
            <person name="Yu Y."/>
            <person name="Chen X.L."/>
            <person name="Chen B."/>
            <person name="Zhang Y.Z."/>
        </authorList>
    </citation>
    <scope>NUCLEOTIDE SEQUENCE [LARGE SCALE GENOMIC DNA]</scope>
    <source>
        <strain evidence="4 5">15-R06ZXC-3</strain>
    </source>
</reference>
<dbReference type="InterPro" id="IPR051556">
    <property type="entry name" value="N-term/lysine_N-AcTrnsfr"/>
</dbReference>
<keyword evidence="5" id="KW-1185">Reference proteome</keyword>
<dbReference type="EMBL" id="JBFRYC010000004">
    <property type="protein sequence ID" value="MEX1661874.1"/>
    <property type="molecule type" value="Genomic_DNA"/>
</dbReference>
<dbReference type="EC" id="2.3.1.-" evidence="4"/>
<dbReference type="Proteomes" id="UP001557465">
    <property type="component" value="Unassembled WGS sequence"/>
</dbReference>
<gene>
    <name evidence="4" type="ORF">AB4874_09445</name>
</gene>
<evidence type="ECO:0000259" key="3">
    <source>
        <dbReference type="PROSITE" id="PS51186"/>
    </source>
</evidence>
<keyword evidence="1 4" id="KW-0808">Transferase</keyword>
<dbReference type="CDD" id="cd04301">
    <property type="entry name" value="NAT_SF"/>
    <property type="match status" value="1"/>
</dbReference>
<comment type="caution">
    <text evidence="4">The sequence shown here is derived from an EMBL/GenBank/DDBJ whole genome shotgun (WGS) entry which is preliminary data.</text>
</comment>
<dbReference type="InterPro" id="IPR000182">
    <property type="entry name" value="GNAT_dom"/>
</dbReference>
<name>A0ABV3TKM2_9RHOB</name>
<feature type="domain" description="N-acetyltransferase" evidence="3">
    <location>
        <begin position="1"/>
        <end position="101"/>
    </location>
</feature>
<evidence type="ECO:0000256" key="2">
    <source>
        <dbReference type="ARBA" id="ARBA00023315"/>
    </source>
</evidence>
<dbReference type="GO" id="GO:0016746">
    <property type="term" value="F:acyltransferase activity"/>
    <property type="evidence" value="ECO:0007669"/>
    <property type="project" value="UniProtKB-KW"/>
</dbReference>
<organism evidence="4 5">
    <name type="scientific">Thioclava arctica</name>
    <dbReference type="NCBI Taxonomy" id="3238301"/>
    <lineage>
        <taxon>Bacteria</taxon>
        <taxon>Pseudomonadati</taxon>
        <taxon>Pseudomonadota</taxon>
        <taxon>Alphaproteobacteria</taxon>
        <taxon>Rhodobacterales</taxon>
        <taxon>Paracoccaceae</taxon>
        <taxon>Thioclava</taxon>
    </lineage>
</organism>